<dbReference type="EMBL" id="WKNE01000001">
    <property type="protein sequence ID" value="MRZ53186.1"/>
    <property type="molecule type" value="Genomic_DNA"/>
</dbReference>
<comment type="caution">
    <text evidence="4">The sequence shown here is derived from an EMBL/GenBank/DDBJ whole genome shotgun (WGS) entry which is preliminary data.</text>
</comment>
<keyword evidence="2" id="KW-0560">Oxidoreductase</keyword>
<dbReference type="Pfam" id="PF00106">
    <property type="entry name" value="adh_short"/>
    <property type="match status" value="1"/>
</dbReference>
<evidence type="ECO:0000313" key="5">
    <source>
        <dbReference type="Proteomes" id="UP000432516"/>
    </source>
</evidence>
<keyword evidence="3" id="KW-0812">Transmembrane</keyword>
<dbReference type="InterPro" id="IPR002347">
    <property type="entry name" value="SDR_fam"/>
</dbReference>
<keyword evidence="3" id="KW-0472">Membrane</keyword>
<dbReference type="PANTHER" id="PTHR42760">
    <property type="entry name" value="SHORT-CHAIN DEHYDROGENASES/REDUCTASES FAMILY MEMBER"/>
    <property type="match status" value="1"/>
</dbReference>
<dbReference type="Proteomes" id="UP000432516">
    <property type="component" value="Unassembled WGS sequence"/>
</dbReference>
<dbReference type="GO" id="GO:0016616">
    <property type="term" value="F:oxidoreductase activity, acting on the CH-OH group of donors, NAD or NADP as acceptor"/>
    <property type="evidence" value="ECO:0007669"/>
    <property type="project" value="TreeGrafter"/>
</dbReference>
<dbReference type="GO" id="GO:0006633">
    <property type="term" value="P:fatty acid biosynthetic process"/>
    <property type="evidence" value="ECO:0007669"/>
    <property type="project" value="TreeGrafter"/>
</dbReference>
<protein>
    <submittedName>
        <fullName evidence="4">SDR family NAD(P)-dependent oxidoreductase</fullName>
    </submittedName>
</protein>
<evidence type="ECO:0000256" key="2">
    <source>
        <dbReference type="ARBA" id="ARBA00023002"/>
    </source>
</evidence>
<sequence length="98" mass="10126">MFSRKEILDRQTALITGGASGIGILATLRAALPSMTAKGKGSIVNVASIGGLTGDFRGTLYGMSKAGVINLTRYISGQTIISDGGMTCHNPTIEDISH</sequence>
<evidence type="ECO:0000256" key="3">
    <source>
        <dbReference type="SAM" id="Phobius"/>
    </source>
</evidence>
<feature type="transmembrane region" description="Helical" evidence="3">
    <location>
        <begin position="12"/>
        <end position="32"/>
    </location>
</feature>
<organism evidence="4 5">
    <name type="scientific">Parabacteroides distasonis</name>
    <dbReference type="NCBI Taxonomy" id="823"/>
    <lineage>
        <taxon>Bacteria</taxon>
        <taxon>Pseudomonadati</taxon>
        <taxon>Bacteroidota</taxon>
        <taxon>Bacteroidia</taxon>
        <taxon>Bacteroidales</taxon>
        <taxon>Tannerellaceae</taxon>
        <taxon>Parabacteroides</taxon>
    </lineage>
</organism>
<evidence type="ECO:0000256" key="1">
    <source>
        <dbReference type="ARBA" id="ARBA00006484"/>
    </source>
</evidence>
<keyword evidence="3" id="KW-1133">Transmembrane helix</keyword>
<comment type="similarity">
    <text evidence="1">Belongs to the short-chain dehydrogenases/reductases (SDR) family.</text>
</comment>
<accession>A0A395Z076</accession>
<proteinExistence type="inferred from homology"/>
<dbReference type="AlphaFoldDB" id="A0A395Z076"/>
<dbReference type="SUPFAM" id="SSF51735">
    <property type="entry name" value="NAD(P)-binding Rossmann-fold domains"/>
    <property type="match status" value="1"/>
</dbReference>
<dbReference type="PANTHER" id="PTHR42760:SF133">
    <property type="entry name" value="3-OXOACYL-[ACYL-CARRIER-PROTEIN] REDUCTASE"/>
    <property type="match status" value="1"/>
</dbReference>
<evidence type="ECO:0000313" key="4">
    <source>
        <dbReference type="EMBL" id="MRZ53186.1"/>
    </source>
</evidence>
<name>A0A395Z076_PARDI</name>
<dbReference type="InterPro" id="IPR036291">
    <property type="entry name" value="NAD(P)-bd_dom_sf"/>
</dbReference>
<dbReference type="Gene3D" id="3.40.50.720">
    <property type="entry name" value="NAD(P)-binding Rossmann-like Domain"/>
    <property type="match status" value="1"/>
</dbReference>
<reference evidence="4 5" key="1">
    <citation type="journal article" date="2019" name="Nat. Med.">
        <title>A library of human gut bacterial isolates paired with longitudinal multiomics data enables mechanistic microbiome research.</title>
        <authorList>
            <person name="Poyet M."/>
            <person name="Groussin M."/>
            <person name="Gibbons S.M."/>
            <person name="Avila-Pacheco J."/>
            <person name="Jiang X."/>
            <person name="Kearney S.M."/>
            <person name="Perrotta A.R."/>
            <person name="Berdy B."/>
            <person name="Zhao S."/>
            <person name="Lieberman T.D."/>
            <person name="Swanson P.K."/>
            <person name="Smith M."/>
            <person name="Roesemann S."/>
            <person name="Alexander J.E."/>
            <person name="Rich S.A."/>
            <person name="Livny J."/>
            <person name="Vlamakis H."/>
            <person name="Clish C."/>
            <person name="Bullock K."/>
            <person name="Deik A."/>
            <person name="Scott J."/>
            <person name="Pierce K.A."/>
            <person name="Xavier R.J."/>
            <person name="Alm E.J."/>
        </authorList>
    </citation>
    <scope>NUCLEOTIDE SEQUENCE [LARGE SCALE GENOMIC DNA]</scope>
    <source>
        <strain evidence="4 5">BIOML-A2</strain>
    </source>
</reference>
<gene>
    <name evidence="4" type="ORF">GKD68_00245</name>
</gene>
<dbReference type="GO" id="GO:0048038">
    <property type="term" value="F:quinone binding"/>
    <property type="evidence" value="ECO:0007669"/>
    <property type="project" value="TreeGrafter"/>
</dbReference>